<dbReference type="Proteomes" id="UP000737171">
    <property type="component" value="Unassembled WGS sequence"/>
</dbReference>
<evidence type="ECO:0008006" key="3">
    <source>
        <dbReference type="Google" id="ProtNLM"/>
    </source>
</evidence>
<gene>
    <name evidence="1" type="ORF">HLB44_14970</name>
</gene>
<keyword evidence="2" id="KW-1185">Reference proteome</keyword>
<organism evidence="1 2">
    <name type="scientific">Pseudaquabacterium terrae</name>
    <dbReference type="NCBI Taxonomy" id="2732868"/>
    <lineage>
        <taxon>Bacteria</taxon>
        <taxon>Pseudomonadati</taxon>
        <taxon>Pseudomonadota</taxon>
        <taxon>Betaproteobacteria</taxon>
        <taxon>Burkholderiales</taxon>
        <taxon>Sphaerotilaceae</taxon>
        <taxon>Pseudaquabacterium</taxon>
    </lineage>
</organism>
<sequence>MRTTLDLDPTALALVRQLAAHRGESLGRVVSDLILSGARTPIAAQRTRRNGFPVRPAVAGQAPITTELVQRLLEDEV</sequence>
<proteinExistence type="predicted"/>
<dbReference type="RefSeq" id="WP_173123813.1">
    <property type="nucleotide sequence ID" value="NZ_JABRWJ010000004.1"/>
</dbReference>
<comment type="caution">
    <text evidence="1">The sequence shown here is derived from an EMBL/GenBank/DDBJ whole genome shotgun (WGS) entry which is preliminary data.</text>
</comment>
<name>A0ABX2EI54_9BURK</name>
<evidence type="ECO:0000313" key="2">
    <source>
        <dbReference type="Proteomes" id="UP000737171"/>
    </source>
</evidence>
<evidence type="ECO:0000313" key="1">
    <source>
        <dbReference type="EMBL" id="NRF68293.1"/>
    </source>
</evidence>
<protein>
    <recommendedName>
        <fullName evidence="3">Antitoxin</fullName>
    </recommendedName>
</protein>
<dbReference type="EMBL" id="JABRWJ010000004">
    <property type="protein sequence ID" value="NRF68293.1"/>
    <property type="molecule type" value="Genomic_DNA"/>
</dbReference>
<accession>A0ABX2EI54</accession>
<reference evidence="1 2" key="1">
    <citation type="submission" date="2020-05" db="EMBL/GenBank/DDBJ databases">
        <title>Aquincola sp. isolate from soil.</title>
        <authorList>
            <person name="Han J."/>
            <person name="Kim D.-U."/>
        </authorList>
    </citation>
    <scope>NUCLEOTIDE SEQUENCE [LARGE SCALE GENOMIC DNA]</scope>
    <source>
        <strain evidence="1 2">S2</strain>
    </source>
</reference>